<feature type="domain" description="Glycosyltransferase 2-like" evidence="1">
    <location>
        <begin position="7"/>
        <end position="179"/>
    </location>
</feature>
<reference evidence="2 3" key="1">
    <citation type="submission" date="2021-01" db="EMBL/GenBank/DDBJ databases">
        <title>Chryseolinea sp. Jin1 Genome sequencing and assembly.</title>
        <authorList>
            <person name="Kim I."/>
        </authorList>
    </citation>
    <scope>NUCLEOTIDE SEQUENCE [LARGE SCALE GENOMIC DNA]</scope>
    <source>
        <strain evidence="2 3">Jin1</strain>
    </source>
</reference>
<evidence type="ECO:0000259" key="1">
    <source>
        <dbReference type="Pfam" id="PF00535"/>
    </source>
</evidence>
<sequence>MDQPLVSVICLCYNHAPFVVEALESVFHQTYLNLQIIIVDDASTDNSVAVIERMLGTQSSPNLQFLSLPQNIGNCKAFNQGLQHATGAYVVDFATDDVMLPTRIEQQVKLFLQLDNSYGVVFTDAFYIDPQSQVFRQHYAYLFSKKLLTHVPQGDVYRDVLSTYFVSSPSMLVRKNVLDELGGYDETLAYEDFDFWVRSARRYKYAFINEALTKVRRKHQSLSSGWYVPGDPQLHSTYLVCRKAQKLNRDEGDNEALLKRVRYELRQSVFSQNYEEAERFYLLLKELATPRGTDLILGRLIQWKPPLARLRQLYHHLRY</sequence>
<dbReference type="Pfam" id="PF00535">
    <property type="entry name" value="Glycos_transf_2"/>
    <property type="match status" value="1"/>
</dbReference>
<dbReference type="PANTHER" id="PTHR43685">
    <property type="entry name" value="GLYCOSYLTRANSFERASE"/>
    <property type="match status" value="1"/>
</dbReference>
<accession>A0ABS1KLH4</accession>
<dbReference type="InterPro" id="IPR001173">
    <property type="entry name" value="Glyco_trans_2-like"/>
</dbReference>
<dbReference type="InterPro" id="IPR050834">
    <property type="entry name" value="Glycosyltransf_2"/>
</dbReference>
<dbReference type="RefSeq" id="WP_202007501.1">
    <property type="nucleotide sequence ID" value="NZ_JAERRB010000001.1"/>
</dbReference>
<organism evidence="2 3">
    <name type="scientific">Chryseolinea lacunae</name>
    <dbReference type="NCBI Taxonomy" id="2801331"/>
    <lineage>
        <taxon>Bacteria</taxon>
        <taxon>Pseudomonadati</taxon>
        <taxon>Bacteroidota</taxon>
        <taxon>Cytophagia</taxon>
        <taxon>Cytophagales</taxon>
        <taxon>Fulvivirgaceae</taxon>
        <taxon>Chryseolinea</taxon>
    </lineage>
</organism>
<proteinExistence type="predicted"/>
<comment type="caution">
    <text evidence="2">The sequence shown here is derived from an EMBL/GenBank/DDBJ whole genome shotgun (WGS) entry which is preliminary data.</text>
</comment>
<dbReference type="PANTHER" id="PTHR43685:SF2">
    <property type="entry name" value="GLYCOSYLTRANSFERASE 2-LIKE DOMAIN-CONTAINING PROTEIN"/>
    <property type="match status" value="1"/>
</dbReference>
<protein>
    <submittedName>
        <fullName evidence="2">Glycosyltransferase</fullName>
    </submittedName>
</protein>
<dbReference type="Proteomes" id="UP000613030">
    <property type="component" value="Unassembled WGS sequence"/>
</dbReference>
<keyword evidence="3" id="KW-1185">Reference proteome</keyword>
<dbReference type="Gene3D" id="3.90.550.10">
    <property type="entry name" value="Spore Coat Polysaccharide Biosynthesis Protein SpsA, Chain A"/>
    <property type="match status" value="1"/>
</dbReference>
<evidence type="ECO:0000313" key="3">
    <source>
        <dbReference type="Proteomes" id="UP000613030"/>
    </source>
</evidence>
<dbReference type="InterPro" id="IPR029044">
    <property type="entry name" value="Nucleotide-diphossugar_trans"/>
</dbReference>
<gene>
    <name evidence="2" type="ORF">JI741_03735</name>
</gene>
<evidence type="ECO:0000313" key="2">
    <source>
        <dbReference type="EMBL" id="MBL0740310.1"/>
    </source>
</evidence>
<name>A0ABS1KLH4_9BACT</name>
<dbReference type="EMBL" id="JAERRB010000001">
    <property type="protein sequence ID" value="MBL0740310.1"/>
    <property type="molecule type" value="Genomic_DNA"/>
</dbReference>
<dbReference type="SUPFAM" id="SSF53448">
    <property type="entry name" value="Nucleotide-diphospho-sugar transferases"/>
    <property type="match status" value="1"/>
</dbReference>